<dbReference type="EMBL" id="JAGDFM010000602">
    <property type="protein sequence ID" value="KAG7376920.1"/>
    <property type="molecule type" value="Genomic_DNA"/>
</dbReference>
<proteinExistence type="predicted"/>
<keyword evidence="1" id="KW-0175">Coiled coil</keyword>
<gene>
    <name evidence="2" type="ORF">PHYPSEUDO_012553</name>
</gene>
<comment type="caution">
    <text evidence="2">The sequence shown here is derived from an EMBL/GenBank/DDBJ whole genome shotgun (WGS) entry which is preliminary data.</text>
</comment>
<reference evidence="2" key="1">
    <citation type="submission" date="2021-02" db="EMBL/GenBank/DDBJ databases">
        <authorList>
            <person name="Palmer J.M."/>
        </authorList>
    </citation>
    <scope>NUCLEOTIDE SEQUENCE</scope>
    <source>
        <strain evidence="2">SCRP734</strain>
    </source>
</reference>
<evidence type="ECO:0000313" key="2">
    <source>
        <dbReference type="EMBL" id="KAG7376920.1"/>
    </source>
</evidence>
<evidence type="ECO:0000313" key="3">
    <source>
        <dbReference type="Proteomes" id="UP000694044"/>
    </source>
</evidence>
<dbReference type="Proteomes" id="UP000694044">
    <property type="component" value="Unassembled WGS sequence"/>
</dbReference>
<feature type="coiled-coil region" evidence="1">
    <location>
        <begin position="112"/>
        <end position="146"/>
    </location>
</feature>
<sequence>MAISRSRKRTRLAMVVVRSPTGQGAGEALLEDRRRVQMERQAGDSRQLVVMASLEELRAAQAAARQTAAAVSPRTRTSLAAETQRRLLVYAHRARRFLSHRSVADHLSGDRRREMRSEVRRLRQEIQSLQEQIEVTARSVESMERLAFHLERLTREFLLQRPSDGVRVVRDRPVLPLVGGSAALAVGIEDEDENV</sequence>
<dbReference type="AlphaFoldDB" id="A0A8T1V9I0"/>
<protein>
    <submittedName>
        <fullName evidence="2">Uncharacterized protein</fullName>
    </submittedName>
</protein>
<accession>A0A8T1V9I0</accession>
<evidence type="ECO:0000256" key="1">
    <source>
        <dbReference type="SAM" id="Coils"/>
    </source>
</evidence>
<organism evidence="2 3">
    <name type="scientific">Phytophthora pseudosyringae</name>
    <dbReference type="NCBI Taxonomy" id="221518"/>
    <lineage>
        <taxon>Eukaryota</taxon>
        <taxon>Sar</taxon>
        <taxon>Stramenopiles</taxon>
        <taxon>Oomycota</taxon>
        <taxon>Peronosporomycetes</taxon>
        <taxon>Peronosporales</taxon>
        <taxon>Peronosporaceae</taxon>
        <taxon>Phytophthora</taxon>
    </lineage>
</organism>
<keyword evidence="3" id="KW-1185">Reference proteome</keyword>
<dbReference type="OrthoDB" id="113469at2759"/>
<name>A0A8T1V9I0_9STRA</name>